<dbReference type="PROSITE" id="PS00070">
    <property type="entry name" value="ALDEHYDE_DEHYDR_CYS"/>
    <property type="match status" value="1"/>
</dbReference>
<evidence type="ECO:0000256" key="3">
    <source>
        <dbReference type="PIRNR" id="PIRNR036492"/>
    </source>
</evidence>
<dbReference type="Gene3D" id="3.40.309.10">
    <property type="entry name" value="Aldehyde Dehydrogenase, Chain A, domain 2"/>
    <property type="match status" value="1"/>
</dbReference>
<dbReference type="AlphaFoldDB" id="A0A5M4FC61"/>
<dbReference type="Gene3D" id="3.40.605.10">
    <property type="entry name" value="Aldehyde Dehydrogenase, Chain A, domain 1"/>
    <property type="match status" value="1"/>
</dbReference>
<evidence type="ECO:0000313" key="8">
    <source>
        <dbReference type="EMBL" id="KAA1395993.1"/>
    </source>
</evidence>
<dbReference type="InterPro" id="IPR016162">
    <property type="entry name" value="Ald_DH_N"/>
</dbReference>
<evidence type="ECO:0000256" key="6">
    <source>
        <dbReference type="RuleBase" id="RU003345"/>
    </source>
</evidence>
<dbReference type="EMBL" id="SDPQ02000003">
    <property type="protein sequence ID" value="KAA1395993.1"/>
    <property type="molecule type" value="Genomic_DNA"/>
</dbReference>
<feature type="active site" evidence="4 5">
    <location>
        <position position="266"/>
    </location>
</feature>
<organism evidence="8 9">
    <name type="scientific">Aeromicrobium ginsengisoli</name>
    <dbReference type="NCBI Taxonomy" id="363867"/>
    <lineage>
        <taxon>Bacteria</taxon>
        <taxon>Bacillati</taxon>
        <taxon>Actinomycetota</taxon>
        <taxon>Actinomycetes</taxon>
        <taxon>Propionibacteriales</taxon>
        <taxon>Nocardioidaceae</taxon>
        <taxon>Aeromicrobium</taxon>
    </lineage>
</organism>
<dbReference type="GO" id="GO:0006081">
    <property type="term" value="P:aldehyde metabolic process"/>
    <property type="evidence" value="ECO:0007669"/>
    <property type="project" value="InterPro"/>
</dbReference>
<dbReference type="GO" id="GO:0005737">
    <property type="term" value="C:cytoplasm"/>
    <property type="evidence" value="ECO:0007669"/>
    <property type="project" value="TreeGrafter"/>
</dbReference>
<dbReference type="PIRSF" id="PIRSF036492">
    <property type="entry name" value="ALDH"/>
    <property type="match status" value="1"/>
</dbReference>
<sequence length="546" mass="57789">MPRPTIAVFVDHVRCPVTTLDGTENQWLSKVSSVCFNDPPPAFLTSEGALAMTAAPAASATIDELQAVLESQRAAFRSEGAPAAEVRRHRLDRLLAAVLSVSKELAAAHDEDYGHRPELFNLTNIAGVVGPITHARDHLEQWMQPVVADAQLPTVVDSQPLGTVGVIGPWNFPLSLVVQPTAEALAAGNRVMIKYSDYAPRSGAVFTRAIARYFSPDEVAVVEGGPDVAAAFASLPFDHLLFTGSPAVGRLVQAAAAANLTPVTLELGGKNPVVVAHDADLTEAAHAVAAARLSNGGQICLCPDYVFVPSAKLEAFVQLARQFWLDALPDYLHHEAVTTIINDANFDRIIGLIDDAVDKGARAVVGVTDAEAVHLPDRTSRRIAPHLLTGVTDDMLIASEEVFGPVLTVLPYDDISQVLNHVARRPAPLAAYWLGGETDDFRAFRTYTNSGGITRNSASPLHYSASRDLPFGGVGMSGMGAYHGKAGFDTFSHQRVITSSLSAPTATSRIVASTPEAVAATRADLAAAAQDVGARLAALGFEPREA</sequence>
<keyword evidence="2 3" id="KW-0560">Oxidoreductase</keyword>
<feature type="active site" evidence="4">
    <location>
        <position position="300"/>
    </location>
</feature>
<evidence type="ECO:0000256" key="1">
    <source>
        <dbReference type="ARBA" id="ARBA00009986"/>
    </source>
</evidence>
<reference evidence="8" key="1">
    <citation type="submission" date="2019-09" db="EMBL/GenBank/DDBJ databases">
        <authorList>
            <person name="Li J."/>
        </authorList>
    </citation>
    <scope>NUCLEOTIDE SEQUENCE [LARGE SCALE GENOMIC DNA]</scope>
    <source>
        <strain evidence="8">JCM 14732</strain>
    </source>
</reference>
<dbReference type="InterPro" id="IPR016163">
    <property type="entry name" value="Ald_DH_C"/>
</dbReference>
<evidence type="ECO:0000259" key="7">
    <source>
        <dbReference type="Pfam" id="PF00171"/>
    </source>
</evidence>
<evidence type="ECO:0000313" key="9">
    <source>
        <dbReference type="Proteomes" id="UP000380867"/>
    </source>
</evidence>
<keyword evidence="9" id="KW-1185">Reference proteome</keyword>
<evidence type="ECO:0000256" key="5">
    <source>
        <dbReference type="PROSITE-ProRule" id="PRU10007"/>
    </source>
</evidence>
<comment type="caution">
    <text evidence="8">The sequence shown here is derived from an EMBL/GenBank/DDBJ whole genome shotgun (WGS) entry which is preliminary data.</text>
</comment>
<dbReference type="PANTHER" id="PTHR43570:SF16">
    <property type="entry name" value="ALDEHYDE DEHYDROGENASE TYPE III, ISOFORM Q"/>
    <property type="match status" value="1"/>
</dbReference>
<evidence type="ECO:0000256" key="2">
    <source>
        <dbReference type="ARBA" id="ARBA00023002"/>
    </source>
</evidence>
<dbReference type="Proteomes" id="UP000380867">
    <property type="component" value="Unassembled WGS sequence"/>
</dbReference>
<dbReference type="InterPro" id="IPR016161">
    <property type="entry name" value="Ald_DH/histidinol_DH"/>
</dbReference>
<comment type="similarity">
    <text evidence="1 3 6">Belongs to the aldehyde dehydrogenase family.</text>
</comment>
<dbReference type="InterPro" id="IPR016160">
    <property type="entry name" value="Ald_DH_CS_CYS"/>
</dbReference>
<dbReference type="PROSITE" id="PS00687">
    <property type="entry name" value="ALDEHYDE_DEHYDR_GLU"/>
    <property type="match status" value="1"/>
</dbReference>
<dbReference type="InterPro" id="IPR012394">
    <property type="entry name" value="Aldehyde_DH_NAD(P)"/>
</dbReference>
<protein>
    <recommendedName>
        <fullName evidence="3">Aldehyde dehydrogenase</fullName>
    </recommendedName>
</protein>
<evidence type="ECO:0000256" key="4">
    <source>
        <dbReference type="PIRSR" id="PIRSR036492-1"/>
    </source>
</evidence>
<gene>
    <name evidence="8" type="ORF">ESP70_017865</name>
</gene>
<dbReference type="OrthoDB" id="6882680at2"/>
<dbReference type="SUPFAM" id="SSF53720">
    <property type="entry name" value="ALDH-like"/>
    <property type="match status" value="1"/>
</dbReference>
<dbReference type="PANTHER" id="PTHR43570">
    <property type="entry name" value="ALDEHYDE DEHYDROGENASE"/>
    <property type="match status" value="1"/>
</dbReference>
<proteinExistence type="inferred from homology"/>
<dbReference type="GO" id="GO:0004029">
    <property type="term" value="F:aldehyde dehydrogenase (NAD+) activity"/>
    <property type="evidence" value="ECO:0007669"/>
    <property type="project" value="TreeGrafter"/>
</dbReference>
<name>A0A5M4FC61_9ACTN</name>
<feature type="domain" description="Aldehyde dehydrogenase" evidence="7">
    <location>
        <begin position="57"/>
        <end position="496"/>
    </location>
</feature>
<dbReference type="InterPro" id="IPR015590">
    <property type="entry name" value="Aldehyde_DH_dom"/>
</dbReference>
<dbReference type="Pfam" id="PF00171">
    <property type="entry name" value="Aldedh"/>
    <property type="match status" value="1"/>
</dbReference>
<accession>A0A5M4FC61</accession>
<dbReference type="InterPro" id="IPR029510">
    <property type="entry name" value="Ald_DH_CS_GLU"/>
</dbReference>